<dbReference type="CDD" id="cd00842">
    <property type="entry name" value="MPP_ASMase"/>
    <property type="match status" value="1"/>
</dbReference>
<feature type="domain" description="Sphingomyelin phosphodiesterase C-terminal" evidence="12">
    <location>
        <begin position="347"/>
        <end position="426"/>
    </location>
</feature>
<keyword evidence="5" id="KW-0479">Metal-binding</keyword>
<keyword evidence="9" id="KW-0325">Glycoprotein</keyword>
<sequence length="429" mass="48871">MGKHTLLVVLTFFLSSVVSFEMWHLTDVHLDPLYKTHSDPLQLCRGGKGNSGKYGDYSCDANNALMETLVSFMKANTDINGKVILYTGDIVSRALPNYNQDTVKNAVENITTFLRKFPDYFVVPVLGNHDVFPANQMAINSQWMFNYAADLWVPFLTKDALESFKHGGYYYMQFPAKLGIKKQLNVVVLNTVLYYNYNKQTMDGTDPLGQFEWYRNTMDGFRKTGQRALVAMHICPGVAERFNYSDQLYPQYNDRLVDLLSEYSDITSGIICGHLHTDTFRIVGSGNKKILALIGPSVDTWLGTSPSIRKVDMGDGTGFMASFKNYNFLLRPKGKKKGEKGKEVKTDKYNKWKFNYESSAEYGVNSLSPSEFEVLFARMEKDEKLFEKYHKHFRGDTPGFECNGNCKANCLCAVRYPKQNDFANCVVWN</sequence>
<keyword evidence="14" id="KW-1185">Reference proteome</keyword>
<protein>
    <submittedName>
        <fullName evidence="13">Sphingomyelin phosphodiesterase, putative</fullName>
    </submittedName>
</protein>
<keyword evidence="7" id="KW-0378">Hydrolase</keyword>
<evidence type="ECO:0000313" key="13">
    <source>
        <dbReference type="EMBL" id="ELP84224.1"/>
    </source>
</evidence>
<evidence type="ECO:0000256" key="7">
    <source>
        <dbReference type="ARBA" id="ARBA00022801"/>
    </source>
</evidence>
<dbReference type="EMBL" id="KB207140">
    <property type="protein sequence ID" value="ELP84224.1"/>
    <property type="molecule type" value="Genomic_DNA"/>
</dbReference>
<dbReference type="SUPFAM" id="SSF56300">
    <property type="entry name" value="Metallo-dependent phosphatases"/>
    <property type="match status" value="1"/>
</dbReference>
<dbReference type="Pfam" id="PF00149">
    <property type="entry name" value="Metallophos"/>
    <property type="match status" value="1"/>
</dbReference>
<dbReference type="GeneID" id="14883222"/>
<organism evidence="13 14">
    <name type="scientific">Entamoeba invadens IP1</name>
    <dbReference type="NCBI Taxonomy" id="370355"/>
    <lineage>
        <taxon>Eukaryota</taxon>
        <taxon>Amoebozoa</taxon>
        <taxon>Evosea</taxon>
        <taxon>Archamoebae</taxon>
        <taxon>Mastigamoebida</taxon>
        <taxon>Entamoebidae</taxon>
        <taxon>Entamoeba</taxon>
    </lineage>
</organism>
<dbReference type="OMA" id="CYMKKIY"/>
<dbReference type="PANTHER" id="PTHR10340:SF57">
    <property type="entry name" value="METALLOPHOS DOMAIN-CONTAINING PROTEIN"/>
    <property type="match status" value="1"/>
</dbReference>
<dbReference type="InterPro" id="IPR029052">
    <property type="entry name" value="Metallo-depent_PP-like"/>
</dbReference>
<comment type="similarity">
    <text evidence="3">Belongs to the acid sphingomyelinase family.</text>
</comment>
<feature type="domain" description="Calcineurin-like phosphoesterase" evidence="11">
    <location>
        <begin position="23"/>
        <end position="277"/>
    </location>
</feature>
<dbReference type="InterPro" id="IPR041805">
    <property type="entry name" value="ASMase/PPN1_MPP"/>
</dbReference>
<keyword evidence="8" id="KW-0862">Zinc</keyword>
<feature type="signal peptide" evidence="10">
    <location>
        <begin position="1"/>
        <end position="19"/>
    </location>
</feature>
<evidence type="ECO:0000256" key="3">
    <source>
        <dbReference type="ARBA" id="ARBA00008234"/>
    </source>
</evidence>
<evidence type="ECO:0000256" key="5">
    <source>
        <dbReference type="ARBA" id="ARBA00022723"/>
    </source>
</evidence>
<evidence type="ECO:0000259" key="12">
    <source>
        <dbReference type="Pfam" id="PF19272"/>
    </source>
</evidence>
<evidence type="ECO:0000256" key="1">
    <source>
        <dbReference type="ARBA" id="ARBA00001947"/>
    </source>
</evidence>
<dbReference type="Pfam" id="PF19272">
    <property type="entry name" value="ASMase_C"/>
    <property type="match status" value="1"/>
</dbReference>
<keyword evidence="4" id="KW-0964">Secreted</keyword>
<evidence type="ECO:0000256" key="9">
    <source>
        <dbReference type="ARBA" id="ARBA00023180"/>
    </source>
</evidence>
<dbReference type="GO" id="GO:0005615">
    <property type="term" value="C:extracellular space"/>
    <property type="evidence" value="ECO:0007669"/>
    <property type="project" value="TreeGrafter"/>
</dbReference>
<evidence type="ECO:0000256" key="6">
    <source>
        <dbReference type="ARBA" id="ARBA00022729"/>
    </source>
</evidence>
<evidence type="ECO:0000256" key="4">
    <source>
        <dbReference type="ARBA" id="ARBA00022525"/>
    </source>
</evidence>
<evidence type="ECO:0000256" key="8">
    <source>
        <dbReference type="ARBA" id="ARBA00022833"/>
    </source>
</evidence>
<comment type="cofactor">
    <cofactor evidence="1">
        <name>Zn(2+)</name>
        <dbReference type="ChEBI" id="CHEBI:29105"/>
    </cofactor>
</comment>
<accession>A0A0A1TV63</accession>
<dbReference type="InterPro" id="IPR004843">
    <property type="entry name" value="Calcineurin-like_PHP"/>
</dbReference>
<dbReference type="GO" id="GO:0046872">
    <property type="term" value="F:metal ion binding"/>
    <property type="evidence" value="ECO:0007669"/>
    <property type="project" value="UniProtKB-KW"/>
</dbReference>
<dbReference type="InterPro" id="IPR045473">
    <property type="entry name" value="ASM_C"/>
</dbReference>
<dbReference type="KEGG" id="eiv:EIN_064490"/>
<keyword evidence="6 10" id="KW-0732">Signal</keyword>
<evidence type="ECO:0000256" key="10">
    <source>
        <dbReference type="SAM" id="SignalP"/>
    </source>
</evidence>
<feature type="chain" id="PRO_5001980241" evidence="10">
    <location>
        <begin position="20"/>
        <end position="429"/>
    </location>
</feature>
<evidence type="ECO:0000259" key="11">
    <source>
        <dbReference type="Pfam" id="PF00149"/>
    </source>
</evidence>
<dbReference type="AlphaFoldDB" id="A0A0A1TV63"/>
<dbReference type="Proteomes" id="UP000014680">
    <property type="component" value="Unassembled WGS sequence"/>
</dbReference>
<name>A0A0A1TV63_ENTIV</name>
<dbReference type="VEuPathDB" id="AmoebaDB:EIN_064490"/>
<evidence type="ECO:0000313" key="14">
    <source>
        <dbReference type="Proteomes" id="UP000014680"/>
    </source>
</evidence>
<comment type="subcellular location">
    <subcellularLocation>
        <location evidence="2">Secreted</location>
    </subcellularLocation>
</comment>
<gene>
    <name evidence="13" type="ORF">EIN_064490</name>
</gene>
<proteinExistence type="inferred from homology"/>
<dbReference type="OrthoDB" id="282973at2759"/>
<dbReference type="GO" id="GO:0008081">
    <property type="term" value="F:phosphoric diester hydrolase activity"/>
    <property type="evidence" value="ECO:0007669"/>
    <property type="project" value="TreeGrafter"/>
</dbReference>
<evidence type="ECO:0000256" key="2">
    <source>
        <dbReference type="ARBA" id="ARBA00004613"/>
    </source>
</evidence>
<dbReference type="Gene3D" id="3.60.21.10">
    <property type="match status" value="1"/>
</dbReference>
<dbReference type="RefSeq" id="XP_004183570.1">
    <property type="nucleotide sequence ID" value="XM_004183522.1"/>
</dbReference>
<dbReference type="PANTHER" id="PTHR10340">
    <property type="entry name" value="SPHINGOMYELIN PHOSPHODIESTERASE"/>
    <property type="match status" value="1"/>
</dbReference>
<reference evidence="13 14" key="1">
    <citation type="submission" date="2012-10" db="EMBL/GenBank/DDBJ databases">
        <authorList>
            <person name="Zafar N."/>
            <person name="Inman J."/>
            <person name="Hall N."/>
            <person name="Lorenzi H."/>
            <person name="Caler E."/>
        </authorList>
    </citation>
    <scope>NUCLEOTIDE SEQUENCE [LARGE SCALE GENOMIC DNA]</scope>
    <source>
        <strain evidence="13 14">IP1</strain>
    </source>
</reference>